<dbReference type="InterPro" id="IPR004837">
    <property type="entry name" value="NaCa_Exmemb"/>
</dbReference>
<dbReference type="PANTHER" id="PTHR37958">
    <property type="entry name" value="SODIUM-POTASSIUM/PROTON ANTIPORTER CHAA"/>
    <property type="match status" value="1"/>
</dbReference>
<evidence type="ECO:0000256" key="2">
    <source>
        <dbReference type="ARBA" id="ARBA00022692"/>
    </source>
</evidence>
<comment type="subcellular location">
    <subcellularLocation>
        <location evidence="1">Membrane</location>
        <topology evidence="1">Multi-pass membrane protein</topology>
    </subcellularLocation>
</comment>
<feature type="transmembrane region" description="Helical" evidence="5">
    <location>
        <begin position="293"/>
        <end position="316"/>
    </location>
</feature>
<feature type="transmembrane region" description="Helical" evidence="5">
    <location>
        <begin position="225"/>
        <end position="250"/>
    </location>
</feature>
<accession>A0ABW4M7S7</accession>
<feature type="transmembrane region" description="Helical" evidence="5">
    <location>
        <begin position="322"/>
        <end position="343"/>
    </location>
</feature>
<feature type="transmembrane region" description="Helical" evidence="5">
    <location>
        <begin position="136"/>
        <end position="156"/>
    </location>
</feature>
<dbReference type="RefSeq" id="WP_377403660.1">
    <property type="nucleotide sequence ID" value="NZ_JBHUEQ010000027.1"/>
</dbReference>
<dbReference type="InterPro" id="IPR044880">
    <property type="entry name" value="NCX_ion-bd_dom_sf"/>
</dbReference>
<evidence type="ECO:0000313" key="7">
    <source>
        <dbReference type="EMBL" id="MFD1747077.1"/>
    </source>
</evidence>
<dbReference type="Gene3D" id="1.20.1420.30">
    <property type="entry name" value="NCX, central ion-binding region"/>
    <property type="match status" value="1"/>
</dbReference>
<evidence type="ECO:0000256" key="3">
    <source>
        <dbReference type="ARBA" id="ARBA00022989"/>
    </source>
</evidence>
<keyword evidence="8" id="KW-1185">Reference proteome</keyword>
<sequence>MPSLLKREKFLVLAAIITIAGFFLEHSVLEMGKLAAILAAIALIAVIVLVSTRVAHAAEILAQKVGDPYGTMILTLSAVAVEVLILAILMNNSESPTLVRDTIYAAVMLDINGILGLAALLGGLRHGEQEYNDNSGKTYGVMILTAMGISMIVPEFVPADRWHYYSAFTICAMIALYALFLRMQVGAHSYFFSYSYPRNKPASAAGAPPATGSGQSAQEEPQASAALAIGIILAGVVIIGVLAEFMSAFLNLGLQGSGAPPALMAVIVAAISAAPEILTALRAALRNRMQATVNIAMGASLSTVILTVPVMEGIALYSGQPFIMAMTPVQTVMVIITLIAAAINLNDGETNAIEGMTHFVLFSTFIMLTILGL</sequence>
<dbReference type="Proteomes" id="UP001597322">
    <property type="component" value="Unassembled WGS sequence"/>
</dbReference>
<feature type="transmembrane region" description="Helical" evidence="5">
    <location>
        <begin position="68"/>
        <end position="90"/>
    </location>
</feature>
<feature type="transmembrane region" description="Helical" evidence="5">
    <location>
        <begin position="162"/>
        <end position="181"/>
    </location>
</feature>
<feature type="transmembrane region" description="Helical" evidence="5">
    <location>
        <begin position="35"/>
        <end position="56"/>
    </location>
</feature>
<protein>
    <submittedName>
        <fullName evidence="7">Calcium:proton antiporter</fullName>
    </submittedName>
</protein>
<feature type="domain" description="Sodium/calcium exchanger membrane region" evidence="6">
    <location>
        <begin position="37"/>
        <end position="184"/>
    </location>
</feature>
<dbReference type="InterPro" id="IPR052946">
    <property type="entry name" value="Alkaline_pH_Ca-Antiporter"/>
</dbReference>
<keyword evidence="2 5" id="KW-0812">Transmembrane</keyword>
<dbReference type="EMBL" id="JBHUEQ010000027">
    <property type="protein sequence ID" value="MFD1747077.1"/>
    <property type="molecule type" value="Genomic_DNA"/>
</dbReference>
<feature type="transmembrane region" description="Helical" evidence="5">
    <location>
        <begin position="262"/>
        <end position="281"/>
    </location>
</feature>
<dbReference type="Pfam" id="PF01699">
    <property type="entry name" value="Na_Ca_ex"/>
    <property type="match status" value="2"/>
</dbReference>
<evidence type="ECO:0000256" key="1">
    <source>
        <dbReference type="ARBA" id="ARBA00004141"/>
    </source>
</evidence>
<evidence type="ECO:0000313" key="8">
    <source>
        <dbReference type="Proteomes" id="UP001597322"/>
    </source>
</evidence>
<organism evidence="7 8">
    <name type="scientific">Rhizobium helianthi</name>
    <dbReference type="NCBI Taxonomy" id="1132695"/>
    <lineage>
        <taxon>Bacteria</taxon>
        <taxon>Pseudomonadati</taxon>
        <taxon>Pseudomonadota</taxon>
        <taxon>Alphaproteobacteria</taxon>
        <taxon>Hyphomicrobiales</taxon>
        <taxon>Rhizobiaceae</taxon>
        <taxon>Rhizobium/Agrobacterium group</taxon>
        <taxon>Rhizobium</taxon>
    </lineage>
</organism>
<feature type="transmembrane region" description="Helical" evidence="5">
    <location>
        <begin position="355"/>
        <end position="372"/>
    </location>
</feature>
<reference evidence="8" key="1">
    <citation type="journal article" date="2019" name="Int. J. Syst. Evol. Microbiol.">
        <title>The Global Catalogue of Microorganisms (GCM) 10K type strain sequencing project: providing services to taxonomists for standard genome sequencing and annotation.</title>
        <authorList>
            <consortium name="The Broad Institute Genomics Platform"/>
            <consortium name="The Broad Institute Genome Sequencing Center for Infectious Disease"/>
            <person name="Wu L."/>
            <person name="Ma J."/>
        </authorList>
    </citation>
    <scope>NUCLEOTIDE SEQUENCE [LARGE SCALE GENOMIC DNA]</scope>
    <source>
        <strain evidence="8">CG52</strain>
    </source>
</reference>
<feature type="transmembrane region" description="Helical" evidence="5">
    <location>
        <begin position="102"/>
        <end position="124"/>
    </location>
</feature>
<gene>
    <name evidence="7" type="ORF">ACFSE1_16505</name>
</gene>
<feature type="transmembrane region" description="Helical" evidence="5">
    <location>
        <begin position="12"/>
        <end position="29"/>
    </location>
</feature>
<evidence type="ECO:0000256" key="5">
    <source>
        <dbReference type="SAM" id="Phobius"/>
    </source>
</evidence>
<feature type="domain" description="Sodium/calcium exchanger membrane region" evidence="6">
    <location>
        <begin position="228"/>
        <end position="370"/>
    </location>
</feature>
<evidence type="ECO:0000259" key="6">
    <source>
        <dbReference type="Pfam" id="PF01699"/>
    </source>
</evidence>
<name>A0ABW4M7S7_9HYPH</name>
<comment type="caution">
    <text evidence="7">The sequence shown here is derived from an EMBL/GenBank/DDBJ whole genome shotgun (WGS) entry which is preliminary data.</text>
</comment>
<proteinExistence type="predicted"/>
<dbReference type="PANTHER" id="PTHR37958:SF1">
    <property type="entry name" value="SODIUM-POTASSIUM_PROTON ANTIPORTER CHAA"/>
    <property type="match status" value="1"/>
</dbReference>
<keyword evidence="3 5" id="KW-1133">Transmembrane helix</keyword>
<keyword evidence="4 5" id="KW-0472">Membrane</keyword>
<evidence type="ECO:0000256" key="4">
    <source>
        <dbReference type="ARBA" id="ARBA00023136"/>
    </source>
</evidence>